<evidence type="ECO:0000313" key="3">
    <source>
        <dbReference type="Proteomes" id="UP001058236"/>
    </source>
</evidence>
<dbReference type="EMBL" id="CP101397">
    <property type="protein sequence ID" value="UTR82487.1"/>
    <property type="molecule type" value="Genomic_DNA"/>
</dbReference>
<evidence type="ECO:0000256" key="1">
    <source>
        <dbReference type="SAM" id="MobiDB-lite"/>
    </source>
</evidence>
<sequence>MSSRMEAGVGPPDAEGAPSATRPTRTTSARDLRTALKAGAPEDAGAVDDGPGHGGGSARGGAPRDGTRNVGSSTADAPTPAPDAFPTALREALGRRGLSLERVSERLRARGIAVSQATLSSWQRGRSQPERARSLRAVEVLEEILELPGGALRSLLGPRRPRGRVAPARGESAALQVLGKDSVVEKALGERFRHFNQATGSLLIHDVVTLGERGTLGNLTTTNVLRASRAGADRALFVLSFDDEQAEPLDIRVTSGRLGEATYLKGLKSLVLEIHFGRELAKLETTVVSYSVDVSPSRDPATHYERWSRANLHEYLQQVFFHPDALPSGCRRYFRDQVGSPPRGQRRISMNDSHSTHVLVSRCKPGVHGVAWDFGTPE</sequence>
<organism evidence="2 3">
    <name type="scientific">Streptomyces cavourensis</name>
    <dbReference type="NCBI Taxonomy" id="67258"/>
    <lineage>
        <taxon>Bacteria</taxon>
        <taxon>Bacillati</taxon>
        <taxon>Actinomycetota</taxon>
        <taxon>Actinomycetes</taxon>
        <taxon>Kitasatosporales</taxon>
        <taxon>Streptomycetaceae</taxon>
        <taxon>Streptomyces</taxon>
    </lineage>
</organism>
<reference evidence="2" key="1">
    <citation type="submission" date="2022-07" db="EMBL/GenBank/DDBJ databases">
        <title>Genomic of Streptomyces cavourensis F2.</title>
        <authorList>
            <person name="Hu S."/>
            <person name="Liang W."/>
        </authorList>
    </citation>
    <scope>NUCLEOTIDE SEQUENCE</scope>
    <source>
        <strain evidence="2">F2</strain>
    </source>
</reference>
<accession>A0ABY5FFH3</accession>
<feature type="compositionally biased region" description="Low complexity" evidence="1">
    <location>
        <begin position="74"/>
        <end position="85"/>
    </location>
</feature>
<keyword evidence="3" id="KW-1185">Reference proteome</keyword>
<dbReference type="GeneID" id="97758851"/>
<dbReference type="Proteomes" id="UP001058236">
    <property type="component" value="Chromosome"/>
</dbReference>
<dbReference type="RefSeq" id="WP_229866085.1">
    <property type="nucleotide sequence ID" value="NZ_BMSP01000013.1"/>
</dbReference>
<evidence type="ECO:0000313" key="2">
    <source>
        <dbReference type="EMBL" id="UTR82487.1"/>
    </source>
</evidence>
<feature type="compositionally biased region" description="Low complexity" evidence="1">
    <location>
        <begin position="17"/>
        <end position="27"/>
    </location>
</feature>
<protein>
    <submittedName>
        <fullName evidence="2">Helix-turn-helix transcriptional regulator</fullName>
    </submittedName>
</protein>
<dbReference type="InterPro" id="IPR001387">
    <property type="entry name" value="Cro/C1-type_HTH"/>
</dbReference>
<dbReference type="CDD" id="cd00093">
    <property type="entry name" value="HTH_XRE"/>
    <property type="match status" value="1"/>
</dbReference>
<gene>
    <name evidence="2" type="ORF">NLU04_30475</name>
</gene>
<feature type="region of interest" description="Disordered" evidence="1">
    <location>
        <begin position="1"/>
        <end position="85"/>
    </location>
</feature>
<name>A0ABY5FFH3_9ACTN</name>
<proteinExistence type="predicted"/>